<evidence type="ECO:0000313" key="4">
    <source>
        <dbReference type="EMBL" id="EKF56125.1"/>
    </source>
</evidence>
<dbReference type="GO" id="GO:0016787">
    <property type="term" value="F:hydrolase activity"/>
    <property type="evidence" value="ECO:0007669"/>
    <property type="project" value="UniProtKB-KW"/>
</dbReference>
<reference evidence="4 5" key="1">
    <citation type="journal article" date="2012" name="J. Bacteriol.">
        <title>Genome Sequence of Galbibacter marinum Type Strain ck-I2-15.</title>
        <authorList>
            <person name="Lai Q."/>
            <person name="Li C."/>
            <person name="Shao Z."/>
        </authorList>
    </citation>
    <scope>NUCLEOTIDE SEQUENCE [LARGE SCALE GENOMIC DNA]</scope>
    <source>
        <strain evidence="5">ck-I2-15</strain>
    </source>
</reference>
<comment type="similarity">
    <text evidence="1">Belongs to the AB hydrolase superfamily. AB hydrolase 2 family.</text>
</comment>
<dbReference type="PANTHER" id="PTHR10655:SF17">
    <property type="entry name" value="LYSOPHOSPHOLIPASE-LIKE PROTEIN 1"/>
    <property type="match status" value="1"/>
</dbReference>
<keyword evidence="2" id="KW-0378">Hydrolase</keyword>
<dbReference type="AlphaFoldDB" id="K2PU17"/>
<feature type="domain" description="Phospholipase/carboxylesterase/thioesterase" evidence="3">
    <location>
        <begin position="21"/>
        <end position="217"/>
    </location>
</feature>
<dbReference type="InterPro" id="IPR029058">
    <property type="entry name" value="AB_hydrolase_fold"/>
</dbReference>
<organism evidence="4 5">
    <name type="scientific">Galbibacter marinus</name>
    <dbReference type="NCBI Taxonomy" id="555500"/>
    <lineage>
        <taxon>Bacteria</taxon>
        <taxon>Pseudomonadati</taxon>
        <taxon>Bacteroidota</taxon>
        <taxon>Flavobacteriia</taxon>
        <taxon>Flavobacteriales</taxon>
        <taxon>Flavobacteriaceae</taxon>
        <taxon>Galbibacter</taxon>
    </lineage>
</organism>
<evidence type="ECO:0000259" key="3">
    <source>
        <dbReference type="Pfam" id="PF02230"/>
    </source>
</evidence>
<dbReference type="RefSeq" id="WP_008990721.1">
    <property type="nucleotide sequence ID" value="NZ_AMSG01000003.1"/>
</dbReference>
<evidence type="ECO:0000256" key="1">
    <source>
        <dbReference type="ARBA" id="ARBA00006499"/>
    </source>
</evidence>
<dbReference type="PATRIC" id="fig|555500.3.peg.879"/>
<dbReference type="InterPro" id="IPR003140">
    <property type="entry name" value="PLipase/COase/thioEstase"/>
</dbReference>
<dbReference type="InterPro" id="IPR050565">
    <property type="entry name" value="LYPA1-2/EST-like"/>
</dbReference>
<sequence length="219" mass="24571">MQTKDLSLHHLIRPGKQTNGKAPVLFMLHGYGSNEDDLFSFANELPEELCIISIRAPHPLMPSSFAWYAINFDADANKWTDKEQAKVSLNSIVHFIDQAVEQYDLDAQNVTLLGFSQGAILSYALALSYPEKVKNVIALSGYIEEDIIVPGYKSNSFTNLSFYCSHGSVDQVIPVQWARKTPPILKALAIEHVFEEFPVGHGVAPQNFISLHRWLSKRI</sequence>
<keyword evidence="5" id="KW-1185">Reference proteome</keyword>
<protein>
    <submittedName>
        <fullName evidence="4">Carboxylesterase</fullName>
    </submittedName>
</protein>
<dbReference type="PANTHER" id="PTHR10655">
    <property type="entry name" value="LYSOPHOSPHOLIPASE-RELATED"/>
    <property type="match status" value="1"/>
</dbReference>
<name>K2PU17_9FLAO</name>
<dbReference type="eggNOG" id="COG0400">
    <property type="taxonomic scope" value="Bacteria"/>
</dbReference>
<accession>K2PU17</accession>
<proteinExistence type="inferred from homology"/>
<dbReference type="Pfam" id="PF02230">
    <property type="entry name" value="Abhydrolase_2"/>
    <property type="match status" value="1"/>
</dbReference>
<dbReference type="Proteomes" id="UP000007364">
    <property type="component" value="Unassembled WGS sequence"/>
</dbReference>
<dbReference type="SUPFAM" id="SSF53474">
    <property type="entry name" value="alpha/beta-Hydrolases"/>
    <property type="match status" value="1"/>
</dbReference>
<dbReference type="OrthoDB" id="9795555at2"/>
<dbReference type="EMBL" id="AMSG01000003">
    <property type="protein sequence ID" value="EKF56125.1"/>
    <property type="molecule type" value="Genomic_DNA"/>
</dbReference>
<dbReference type="Gene3D" id="3.40.50.1820">
    <property type="entry name" value="alpha/beta hydrolase"/>
    <property type="match status" value="1"/>
</dbReference>
<gene>
    <name evidence="4" type="ORF">I215_04240</name>
</gene>
<evidence type="ECO:0000256" key="2">
    <source>
        <dbReference type="ARBA" id="ARBA00022801"/>
    </source>
</evidence>
<comment type="caution">
    <text evidence="4">The sequence shown here is derived from an EMBL/GenBank/DDBJ whole genome shotgun (WGS) entry which is preliminary data.</text>
</comment>
<evidence type="ECO:0000313" key="5">
    <source>
        <dbReference type="Proteomes" id="UP000007364"/>
    </source>
</evidence>
<dbReference type="STRING" id="555500.I215_04240"/>